<dbReference type="EMBL" id="LDJR01000027">
    <property type="protein sequence ID" value="OAK74238.1"/>
    <property type="molecule type" value="Genomic_DNA"/>
</dbReference>
<keyword evidence="3" id="KW-0804">Transcription</keyword>
<accession>A0A178A565</accession>
<dbReference type="InterPro" id="IPR009057">
    <property type="entry name" value="Homeodomain-like_sf"/>
</dbReference>
<dbReference type="SUPFAM" id="SSF46689">
    <property type="entry name" value="Homeodomain-like"/>
    <property type="match status" value="2"/>
</dbReference>
<dbReference type="PANTHER" id="PTHR43280:SF10">
    <property type="entry name" value="REGULATORY PROTEIN POCR"/>
    <property type="match status" value="1"/>
</dbReference>
<dbReference type="PANTHER" id="PTHR43280">
    <property type="entry name" value="ARAC-FAMILY TRANSCRIPTIONAL REGULATOR"/>
    <property type="match status" value="1"/>
</dbReference>
<dbReference type="InterPro" id="IPR018062">
    <property type="entry name" value="HTH_AraC-typ_CS"/>
</dbReference>
<comment type="caution">
    <text evidence="6">The sequence shown here is derived from an EMBL/GenBank/DDBJ whole genome shotgun (WGS) entry which is preliminary data.</text>
</comment>
<keyword evidence="4" id="KW-0812">Transmembrane</keyword>
<dbReference type="Pfam" id="PF17853">
    <property type="entry name" value="GGDEF_2"/>
    <property type="match status" value="1"/>
</dbReference>
<dbReference type="PROSITE" id="PS01124">
    <property type="entry name" value="HTH_ARAC_FAMILY_2"/>
    <property type="match status" value="1"/>
</dbReference>
<keyword evidence="2" id="KW-0238">DNA-binding</keyword>
<keyword evidence="1" id="KW-0805">Transcription regulation</keyword>
<organism evidence="6 7">
    <name type="scientific">Lederbergia galactosidilytica</name>
    <dbReference type="NCBI Taxonomy" id="217031"/>
    <lineage>
        <taxon>Bacteria</taxon>
        <taxon>Bacillati</taxon>
        <taxon>Bacillota</taxon>
        <taxon>Bacilli</taxon>
        <taxon>Bacillales</taxon>
        <taxon>Bacillaceae</taxon>
        <taxon>Lederbergia</taxon>
    </lineage>
</organism>
<dbReference type="Proteomes" id="UP000077881">
    <property type="component" value="Unassembled WGS sequence"/>
</dbReference>
<dbReference type="PROSITE" id="PS00041">
    <property type="entry name" value="HTH_ARAC_FAMILY_1"/>
    <property type="match status" value="1"/>
</dbReference>
<dbReference type="RefSeq" id="WP_064467753.1">
    <property type="nucleotide sequence ID" value="NZ_LDJR01000027.1"/>
</dbReference>
<dbReference type="OrthoDB" id="1975037at2"/>
<evidence type="ECO:0000256" key="1">
    <source>
        <dbReference type="ARBA" id="ARBA00023015"/>
    </source>
</evidence>
<keyword evidence="7" id="KW-1185">Reference proteome</keyword>
<evidence type="ECO:0000256" key="3">
    <source>
        <dbReference type="ARBA" id="ARBA00023163"/>
    </source>
</evidence>
<keyword evidence="4" id="KW-0472">Membrane</keyword>
<proteinExistence type="predicted"/>
<protein>
    <recommendedName>
        <fullName evidence="5">HTH araC/xylS-type domain-containing protein</fullName>
    </recommendedName>
</protein>
<dbReference type="SMART" id="SM00342">
    <property type="entry name" value="HTH_ARAC"/>
    <property type="match status" value="1"/>
</dbReference>
<reference evidence="6 7" key="1">
    <citation type="submission" date="2015-05" db="EMBL/GenBank/DDBJ databases">
        <title>Comparison of genome.</title>
        <authorList>
            <person name="Zheng Z."/>
            <person name="Sun M."/>
        </authorList>
    </citation>
    <scope>NUCLEOTIDE SEQUENCE [LARGE SCALE GENOMIC DNA]</scope>
    <source>
        <strain evidence="6 7">G25-74</strain>
    </source>
</reference>
<feature type="domain" description="HTH araC/xylS-type" evidence="5">
    <location>
        <begin position="539"/>
        <end position="638"/>
    </location>
</feature>
<feature type="transmembrane region" description="Helical" evidence="4">
    <location>
        <begin position="193"/>
        <end position="212"/>
    </location>
</feature>
<dbReference type="PATRIC" id="fig|217031.6.peg.1077"/>
<dbReference type="STRING" id="217031.ABB05_04975"/>
<dbReference type="PRINTS" id="PR00032">
    <property type="entry name" value="HTHARAC"/>
</dbReference>
<name>A0A178A565_9BACI</name>
<keyword evidence="4" id="KW-1133">Transmembrane helix</keyword>
<dbReference type="InterPro" id="IPR020449">
    <property type="entry name" value="Tscrpt_reg_AraC-type_HTH"/>
</dbReference>
<dbReference type="InterPro" id="IPR041522">
    <property type="entry name" value="CdaR_GGDEF"/>
</dbReference>
<dbReference type="Pfam" id="PF12833">
    <property type="entry name" value="HTH_18"/>
    <property type="match status" value="1"/>
</dbReference>
<evidence type="ECO:0000259" key="5">
    <source>
        <dbReference type="PROSITE" id="PS01124"/>
    </source>
</evidence>
<sequence>MILSMSSFTILEEMTIYFREILVIHSLPFTSTYYQFQNWPYDDFYQAINESEKPFLRNSEEVEIFNNNTVNMIIYGVPVPFNSKHPYGTLLFFIDERMIQNMLKNIVNTPGGNAFILDNQHQVVASLYNRDNDFQEIYKHMNVSGPEGLQNITINNQTYYVSHVKSEFLDWSFFALTPESELMKDVNSVRNKVLVSYAIILLIGGGLIYIGMQINYKPLGRLIRRAEEKWSRVLNQHHGVEKIWEAINYSETRNQLLSKSVEKSRPLMQQHLFTRLLRGEISDYQAFNKLGKEIDLHLEAMSYYVMLMEFKQEDETVNPLALKRIKEWIACLPSTEKYQIDLFGASAFILILSGEPDQSMLIDWYKKLNQDREISVTIGVGNSYDEAIQIGKSHLEAATALQYKLIKGMNQIIFFSETSAENLKMKWYDKQIVEQLDLFIRQRDMKQIEKVLEQITNIIRSPDSNLFLAKCLMFDVSGVIMRIVQDMQPIQSKLEGMMPDVLKINDFHSLEEMEKTVNKIIQEVLEVYEQSGRDHILLDDLLQYLQDHYHEYQFSIQALAEHYSLSEAYIMRYFKKHTGETILQHLNRLRMEQTKYLLKTSDLQIKEIAIRVGYSDVSSFIRKFKQQEKMTPGEFRKKYTNKNVI</sequence>
<dbReference type="GO" id="GO:0003700">
    <property type="term" value="F:DNA-binding transcription factor activity"/>
    <property type="evidence" value="ECO:0007669"/>
    <property type="project" value="InterPro"/>
</dbReference>
<evidence type="ECO:0000313" key="6">
    <source>
        <dbReference type="EMBL" id="OAK74238.1"/>
    </source>
</evidence>
<dbReference type="GO" id="GO:0043565">
    <property type="term" value="F:sequence-specific DNA binding"/>
    <property type="evidence" value="ECO:0007669"/>
    <property type="project" value="InterPro"/>
</dbReference>
<evidence type="ECO:0000256" key="2">
    <source>
        <dbReference type="ARBA" id="ARBA00023125"/>
    </source>
</evidence>
<dbReference type="Gene3D" id="1.10.10.60">
    <property type="entry name" value="Homeodomain-like"/>
    <property type="match status" value="2"/>
</dbReference>
<dbReference type="InterPro" id="IPR018060">
    <property type="entry name" value="HTH_AraC"/>
</dbReference>
<dbReference type="AlphaFoldDB" id="A0A178A565"/>
<gene>
    <name evidence="6" type="ORF">ABB05_04975</name>
</gene>
<evidence type="ECO:0000313" key="7">
    <source>
        <dbReference type="Proteomes" id="UP000077881"/>
    </source>
</evidence>
<evidence type="ECO:0000256" key="4">
    <source>
        <dbReference type="SAM" id="Phobius"/>
    </source>
</evidence>
<dbReference type="Gene3D" id="3.30.450.20">
    <property type="entry name" value="PAS domain"/>
    <property type="match status" value="1"/>
</dbReference>